<dbReference type="EMBL" id="JBHSJJ010000012">
    <property type="protein sequence ID" value="MFC4873711.1"/>
    <property type="molecule type" value="Genomic_DNA"/>
</dbReference>
<proteinExistence type="predicted"/>
<name>A0ABV9T5F2_9BACT</name>
<dbReference type="RefSeq" id="WP_377066837.1">
    <property type="nucleotide sequence ID" value="NZ_JBHSJJ010000012.1"/>
</dbReference>
<evidence type="ECO:0000313" key="2">
    <source>
        <dbReference type="Proteomes" id="UP001595818"/>
    </source>
</evidence>
<comment type="caution">
    <text evidence="1">The sequence shown here is derived from an EMBL/GenBank/DDBJ whole genome shotgun (WGS) entry which is preliminary data.</text>
</comment>
<reference evidence="2" key="1">
    <citation type="journal article" date="2019" name="Int. J. Syst. Evol. Microbiol.">
        <title>The Global Catalogue of Microorganisms (GCM) 10K type strain sequencing project: providing services to taxonomists for standard genome sequencing and annotation.</title>
        <authorList>
            <consortium name="The Broad Institute Genomics Platform"/>
            <consortium name="The Broad Institute Genome Sequencing Center for Infectious Disease"/>
            <person name="Wu L."/>
            <person name="Ma J."/>
        </authorList>
    </citation>
    <scope>NUCLEOTIDE SEQUENCE [LARGE SCALE GENOMIC DNA]</scope>
    <source>
        <strain evidence="2">CGMCC 4.7466</strain>
    </source>
</reference>
<gene>
    <name evidence="1" type="ORF">ACFPFU_18560</name>
</gene>
<keyword evidence="2" id="KW-1185">Reference proteome</keyword>
<accession>A0ABV9T5F2</accession>
<protein>
    <submittedName>
        <fullName evidence="1">DUF4168 domain-containing protein</fullName>
    </submittedName>
</protein>
<dbReference type="Proteomes" id="UP001595818">
    <property type="component" value="Unassembled WGS sequence"/>
</dbReference>
<evidence type="ECO:0000313" key="1">
    <source>
        <dbReference type="EMBL" id="MFC4873711.1"/>
    </source>
</evidence>
<sequence>MLSLCFVVGAMAQQLPAPQQQVNDNFSDEDYEKFVKINMEFIPVQQEAEERMVAAIADQGMEIDRFQLLAQAQQQGNITDVSEDPQEIAKFNEAGQEVMKVRQEVQQQLQQKIAENEMEVQTFQEMSVAYNQSPQVKEKIDSMIEDLE</sequence>
<organism evidence="1 2">
    <name type="scientific">Negadavirga shengliensis</name>
    <dbReference type="NCBI Taxonomy" id="1389218"/>
    <lineage>
        <taxon>Bacteria</taxon>
        <taxon>Pseudomonadati</taxon>
        <taxon>Bacteroidota</taxon>
        <taxon>Cytophagia</taxon>
        <taxon>Cytophagales</taxon>
        <taxon>Cyclobacteriaceae</taxon>
        <taxon>Negadavirga</taxon>
    </lineage>
</organism>